<proteinExistence type="predicted"/>
<evidence type="ECO:0000313" key="2">
    <source>
        <dbReference type="Proteomes" id="UP001432014"/>
    </source>
</evidence>
<dbReference type="EMBL" id="CP108482">
    <property type="protein sequence ID" value="WUS59104.1"/>
    <property type="molecule type" value="Genomic_DNA"/>
</dbReference>
<reference evidence="1 2" key="1">
    <citation type="submission" date="2022-10" db="EMBL/GenBank/DDBJ databases">
        <title>The complete genomes of actinobacterial strains from the NBC collection.</title>
        <authorList>
            <person name="Joergensen T.S."/>
            <person name="Alvarez Arevalo M."/>
            <person name="Sterndorff E.B."/>
            <person name="Faurdal D."/>
            <person name="Vuksanovic O."/>
            <person name="Mourched A.-S."/>
            <person name="Charusanti P."/>
            <person name="Shaw S."/>
            <person name="Blin K."/>
            <person name="Weber T."/>
        </authorList>
    </citation>
    <scope>NUCLEOTIDE SEQUENCE [LARGE SCALE GENOMIC DNA]</scope>
    <source>
        <strain evidence="1 2">NBC_01247</strain>
    </source>
</reference>
<protein>
    <submittedName>
        <fullName evidence="1">Uncharacterized protein</fullName>
    </submittedName>
</protein>
<dbReference type="RefSeq" id="WP_329494761.1">
    <property type="nucleotide sequence ID" value="NZ_CP108460.1"/>
</dbReference>
<evidence type="ECO:0000313" key="1">
    <source>
        <dbReference type="EMBL" id="WUS59104.1"/>
    </source>
</evidence>
<dbReference type="Proteomes" id="UP001432014">
    <property type="component" value="Chromosome"/>
</dbReference>
<keyword evidence="2" id="KW-1185">Reference proteome</keyword>
<sequence length="171" mass="19002">MQVTVNADGNGTGDDGLLQRLVGEPCVDVYRFGEMGVIDFGRQVSWPLGDGGEVSTGTEFAVHAQCPFRIVQNDRIVLGYDDLFRTPPRKGSTAEEDSDRRAYDAGADALRGYLQRTSPKVESVRRRPVGDLLIGLQHGIRVEVFPTSPKREESWRFLIRTAEHVTFPPGR</sequence>
<accession>A0ABZ1WEG9</accession>
<gene>
    <name evidence="1" type="ORF">OG469_28530</name>
</gene>
<organism evidence="1 2">
    <name type="scientific">Kitasatospora herbaricolor</name>
    <dbReference type="NCBI Taxonomy" id="68217"/>
    <lineage>
        <taxon>Bacteria</taxon>
        <taxon>Bacillati</taxon>
        <taxon>Actinomycetota</taxon>
        <taxon>Actinomycetes</taxon>
        <taxon>Kitasatosporales</taxon>
        <taxon>Streptomycetaceae</taxon>
        <taxon>Kitasatospora</taxon>
    </lineage>
</organism>
<name>A0ABZ1WEG9_9ACTN</name>